<dbReference type="OrthoDB" id="2142040at2759"/>
<protein>
    <recommendedName>
        <fullName evidence="1">Farnesoic acid O-methyl transferase domain-containing protein</fullName>
    </recommendedName>
</protein>
<dbReference type="OMA" id="SPMYEIM"/>
<keyword evidence="3" id="KW-1185">Reference proteome</keyword>
<organism evidence="2 3">
    <name type="scientific">Cimex lectularius</name>
    <name type="common">Bed bug</name>
    <name type="synonym">Acanthia lectularia</name>
    <dbReference type="NCBI Taxonomy" id="79782"/>
    <lineage>
        <taxon>Eukaryota</taxon>
        <taxon>Metazoa</taxon>
        <taxon>Ecdysozoa</taxon>
        <taxon>Arthropoda</taxon>
        <taxon>Hexapoda</taxon>
        <taxon>Insecta</taxon>
        <taxon>Pterygota</taxon>
        <taxon>Neoptera</taxon>
        <taxon>Paraneoptera</taxon>
        <taxon>Hemiptera</taxon>
        <taxon>Heteroptera</taxon>
        <taxon>Panheteroptera</taxon>
        <taxon>Cimicomorpha</taxon>
        <taxon>Cimicidae</taxon>
        <taxon>Cimex</taxon>
    </lineage>
</organism>
<dbReference type="InterPro" id="IPR022041">
    <property type="entry name" value="Methyltransf_FA"/>
</dbReference>
<dbReference type="Proteomes" id="UP000494040">
    <property type="component" value="Unassembled WGS sequence"/>
</dbReference>
<dbReference type="PANTHER" id="PTHR31649:SF1">
    <property type="entry name" value="FARNESOIC ACID O-METHYL TRANSFERASE DOMAIN-CONTAINING PROTEIN"/>
    <property type="match status" value="1"/>
</dbReference>
<reference evidence="2" key="1">
    <citation type="submission" date="2022-01" db="UniProtKB">
        <authorList>
            <consortium name="EnsemblMetazoa"/>
        </authorList>
    </citation>
    <scope>IDENTIFICATION</scope>
</reference>
<proteinExistence type="predicted"/>
<sequence>MPFEKETPDSLDYFFFDCPTKALKFKVRAPSDAHLAVSGQQMQTNPMFEVFVGGWKNSKVAFRKNREKPELCELELPGVLSADEYREFWLTYYHQTLAFGAGDNPTPMLVYTDPVLDTLPFVGIRTSWGASGSWHVDNNWPGWKVAESQPVGWVPPPADAPPATPGGVPVWKPCSGGTLFPDAVEGGFDNEKTYVGRALHNGATIPGKVLPSHGVCYVAWGGEEHGKTEYEVLTGCCPNWVPATGDQIPMNALQGGVSETGEPLFVGRAQHLDTLTVGKVQPSHKVCYISYGGEEIAKDTFEVLVL</sequence>
<accession>A0A8I6S3U4</accession>
<dbReference type="Pfam" id="PF12248">
    <property type="entry name" value="Methyltransf_FA"/>
    <property type="match status" value="1"/>
</dbReference>
<evidence type="ECO:0000259" key="1">
    <source>
        <dbReference type="Pfam" id="PF12248"/>
    </source>
</evidence>
<evidence type="ECO:0000313" key="3">
    <source>
        <dbReference type="Proteomes" id="UP000494040"/>
    </source>
</evidence>
<dbReference type="SMART" id="SM00696">
    <property type="entry name" value="DM9"/>
    <property type="match status" value="2"/>
</dbReference>
<dbReference type="Pfam" id="PF11901">
    <property type="entry name" value="DM9"/>
    <property type="match status" value="1"/>
</dbReference>
<gene>
    <name evidence="2" type="primary">106670473</name>
</gene>
<feature type="domain" description="Farnesoic acid O-methyl transferase" evidence="1">
    <location>
        <begin position="11"/>
        <end position="138"/>
    </location>
</feature>
<evidence type="ECO:0000313" key="2">
    <source>
        <dbReference type="EnsemblMetazoa" id="XP_014256355.1"/>
    </source>
</evidence>
<name>A0A8I6S3U4_CIMLE</name>
<dbReference type="EnsemblMetazoa" id="XM_014400869.2">
    <property type="protein sequence ID" value="XP_014256355.1"/>
    <property type="gene ID" value="LOC106670473"/>
</dbReference>
<dbReference type="InterPro" id="IPR006616">
    <property type="entry name" value="DM9_repeat"/>
</dbReference>
<dbReference type="KEGG" id="clec:106670473"/>
<dbReference type="PANTHER" id="PTHR31649">
    <property type="entry name" value="AGAP009604-PA"/>
    <property type="match status" value="1"/>
</dbReference>
<dbReference type="AlphaFoldDB" id="A0A8I6S3U4"/>